<dbReference type="EMBL" id="CAJZBQ010000002">
    <property type="protein sequence ID" value="CAG9310217.1"/>
    <property type="molecule type" value="Genomic_DNA"/>
</dbReference>
<dbReference type="PANTHER" id="PTHR11255:SF121">
    <property type="entry name" value="DIACYLGLYCEROL KINASE (ATP)"/>
    <property type="match status" value="1"/>
</dbReference>
<organism evidence="8 9">
    <name type="scientific">Blepharisma stoltei</name>
    <dbReference type="NCBI Taxonomy" id="1481888"/>
    <lineage>
        <taxon>Eukaryota</taxon>
        <taxon>Sar</taxon>
        <taxon>Alveolata</taxon>
        <taxon>Ciliophora</taxon>
        <taxon>Postciliodesmatophora</taxon>
        <taxon>Heterotrichea</taxon>
        <taxon>Heterotrichida</taxon>
        <taxon>Blepharismidae</taxon>
        <taxon>Blepharisma</taxon>
    </lineage>
</organism>
<protein>
    <recommendedName>
        <fullName evidence="6">Diacylglycerol kinase</fullName>
        <shortName evidence="6">DAG kinase</shortName>
        <ecNumber evidence="6">2.7.1.107</ecNumber>
    </recommendedName>
</protein>
<dbReference type="Gene3D" id="3.40.50.10330">
    <property type="entry name" value="Probable inorganic polyphosphate/atp-NAD kinase, domain 1"/>
    <property type="match status" value="1"/>
</dbReference>
<dbReference type="InterPro" id="IPR016064">
    <property type="entry name" value="NAD/diacylglycerol_kinase_sf"/>
</dbReference>
<name>A0AAU9I7F5_9CILI</name>
<dbReference type="Proteomes" id="UP001162131">
    <property type="component" value="Unassembled WGS sequence"/>
</dbReference>
<evidence type="ECO:0000259" key="7">
    <source>
        <dbReference type="PROSITE" id="PS50146"/>
    </source>
</evidence>
<dbReference type="InterPro" id="IPR037607">
    <property type="entry name" value="DGK"/>
</dbReference>
<dbReference type="Pfam" id="PF00781">
    <property type="entry name" value="DAGK_cat"/>
    <property type="match status" value="1"/>
</dbReference>
<evidence type="ECO:0000256" key="1">
    <source>
        <dbReference type="ARBA" id="ARBA00009280"/>
    </source>
</evidence>
<dbReference type="EC" id="2.7.1.107" evidence="6"/>
<gene>
    <name evidence="8" type="ORF">BSTOLATCC_MIC1071</name>
</gene>
<evidence type="ECO:0000313" key="8">
    <source>
        <dbReference type="EMBL" id="CAG9310217.1"/>
    </source>
</evidence>
<sequence>MPKDGDKLEDSIRDELTQPCLETSIVLFANTSSGSTKAREYINLNSELHSIATKNGTVDLYIYHLNDENSKRNGALRCLFLLEKVERLKVMAAGGDGTLIYVMETLLSFNVNISSIDFGILPFGTGNDLASMLGWGRDPKSPIVGKHFTGLKNSIENWLDAVPMHLDMWNIEIDVQEDGYLEKIAKQPKGFTRETMKNPQGEDIKCYKRLMTNYFSIGLDARIGVGFDKKRTKNKHKNRMIYCWEGFKKIFCLPSPKVKKITTSLIEEDSKHIFNNLDGPQNLPPDTTVLLALNSRTYGGGDHFVWDKAKYKGNKLWNVQSPRDGLLEFMIYRGSLGLGLEQIFTGRAHKLHQSQGPFEINFNDKNNENNRIYMQIDGEYFYAIKPKQVRISLSEISVTRQISVLVNSKIIKNVK</sequence>
<keyword evidence="5 6" id="KW-0067">ATP-binding</keyword>
<comment type="similarity">
    <text evidence="1 6">Belongs to the eukaryotic diacylglycerol kinase family.</text>
</comment>
<evidence type="ECO:0000256" key="5">
    <source>
        <dbReference type="ARBA" id="ARBA00022840"/>
    </source>
</evidence>
<dbReference type="AlphaFoldDB" id="A0AAU9I7F5"/>
<dbReference type="Pfam" id="PF00609">
    <property type="entry name" value="DAGK_acc"/>
    <property type="match status" value="1"/>
</dbReference>
<evidence type="ECO:0000256" key="2">
    <source>
        <dbReference type="ARBA" id="ARBA00022679"/>
    </source>
</evidence>
<dbReference type="PANTHER" id="PTHR11255">
    <property type="entry name" value="DIACYLGLYCEROL KINASE"/>
    <property type="match status" value="1"/>
</dbReference>
<comment type="caution">
    <text evidence="8">The sequence shown here is derived from an EMBL/GenBank/DDBJ whole genome shotgun (WGS) entry which is preliminary data.</text>
</comment>
<dbReference type="GO" id="GO:0016020">
    <property type="term" value="C:membrane"/>
    <property type="evidence" value="ECO:0007669"/>
    <property type="project" value="TreeGrafter"/>
</dbReference>
<evidence type="ECO:0000313" key="9">
    <source>
        <dbReference type="Proteomes" id="UP001162131"/>
    </source>
</evidence>
<keyword evidence="3 6" id="KW-0547">Nucleotide-binding</keyword>
<dbReference type="SMART" id="SM00046">
    <property type="entry name" value="DAGKc"/>
    <property type="match status" value="1"/>
</dbReference>
<dbReference type="GO" id="GO:0004143">
    <property type="term" value="F:ATP-dependent diacylglycerol kinase activity"/>
    <property type="evidence" value="ECO:0007669"/>
    <property type="project" value="UniProtKB-EC"/>
</dbReference>
<keyword evidence="4 6" id="KW-0418">Kinase</keyword>
<evidence type="ECO:0000256" key="3">
    <source>
        <dbReference type="ARBA" id="ARBA00022741"/>
    </source>
</evidence>
<feature type="domain" description="DAGKc" evidence="7">
    <location>
        <begin position="79"/>
        <end position="141"/>
    </location>
</feature>
<accession>A0AAU9I7F5</accession>
<evidence type="ECO:0000256" key="6">
    <source>
        <dbReference type="RuleBase" id="RU361128"/>
    </source>
</evidence>
<reference evidence="8" key="1">
    <citation type="submission" date="2021-09" db="EMBL/GenBank/DDBJ databases">
        <authorList>
            <consortium name="AG Swart"/>
            <person name="Singh M."/>
            <person name="Singh A."/>
            <person name="Seah K."/>
            <person name="Emmerich C."/>
        </authorList>
    </citation>
    <scope>NUCLEOTIDE SEQUENCE</scope>
    <source>
        <strain evidence="8">ATCC30299</strain>
    </source>
</reference>
<dbReference type="GO" id="GO:0007200">
    <property type="term" value="P:phospholipase C-activating G protein-coupled receptor signaling pathway"/>
    <property type="evidence" value="ECO:0007669"/>
    <property type="project" value="InterPro"/>
</dbReference>
<dbReference type="PROSITE" id="PS50146">
    <property type="entry name" value="DAGK"/>
    <property type="match status" value="1"/>
</dbReference>
<proteinExistence type="inferred from homology"/>
<comment type="catalytic activity">
    <reaction evidence="6">
        <text>a 1,2-diacyl-sn-glycerol + ATP = a 1,2-diacyl-sn-glycero-3-phosphate + ADP + H(+)</text>
        <dbReference type="Rhea" id="RHEA:10272"/>
        <dbReference type="ChEBI" id="CHEBI:15378"/>
        <dbReference type="ChEBI" id="CHEBI:17815"/>
        <dbReference type="ChEBI" id="CHEBI:30616"/>
        <dbReference type="ChEBI" id="CHEBI:58608"/>
        <dbReference type="ChEBI" id="CHEBI:456216"/>
        <dbReference type="EC" id="2.7.1.107"/>
    </reaction>
</comment>
<evidence type="ECO:0000256" key="4">
    <source>
        <dbReference type="ARBA" id="ARBA00022777"/>
    </source>
</evidence>
<dbReference type="InterPro" id="IPR017438">
    <property type="entry name" value="ATP-NAD_kinase_N"/>
</dbReference>
<dbReference type="InterPro" id="IPR001206">
    <property type="entry name" value="Diacylglycerol_kinase_cat_dom"/>
</dbReference>
<dbReference type="SMART" id="SM00045">
    <property type="entry name" value="DAGKa"/>
    <property type="match status" value="1"/>
</dbReference>
<dbReference type="InterPro" id="IPR000756">
    <property type="entry name" value="Diacylglycerol_kin_accessory"/>
</dbReference>
<dbReference type="Gene3D" id="2.60.200.40">
    <property type="match status" value="1"/>
</dbReference>
<keyword evidence="9" id="KW-1185">Reference proteome</keyword>
<dbReference type="SUPFAM" id="SSF111331">
    <property type="entry name" value="NAD kinase/diacylglycerol kinase-like"/>
    <property type="match status" value="1"/>
</dbReference>
<keyword evidence="2 6" id="KW-0808">Transferase</keyword>
<dbReference type="GO" id="GO:0005524">
    <property type="term" value="F:ATP binding"/>
    <property type="evidence" value="ECO:0007669"/>
    <property type="project" value="UniProtKB-KW"/>
</dbReference>